<comment type="caution">
    <text evidence="2">The sequence shown here is derived from an EMBL/GenBank/DDBJ whole genome shotgun (WGS) entry which is preliminary data.</text>
</comment>
<protein>
    <submittedName>
        <fullName evidence="2">Uncharacterized protein</fullName>
    </submittedName>
</protein>
<gene>
    <name evidence="2" type="ORF">AMECASPLE_014091</name>
</gene>
<name>A0ABV0YCX8_9TELE</name>
<proteinExistence type="predicted"/>
<accession>A0ABV0YCX8</accession>
<evidence type="ECO:0000313" key="3">
    <source>
        <dbReference type="Proteomes" id="UP001469553"/>
    </source>
</evidence>
<evidence type="ECO:0000256" key="1">
    <source>
        <dbReference type="SAM" id="MobiDB-lite"/>
    </source>
</evidence>
<feature type="region of interest" description="Disordered" evidence="1">
    <location>
        <begin position="1"/>
        <end position="23"/>
    </location>
</feature>
<evidence type="ECO:0000313" key="2">
    <source>
        <dbReference type="EMBL" id="MEQ2291514.1"/>
    </source>
</evidence>
<dbReference type="EMBL" id="JAHRIP010029158">
    <property type="protein sequence ID" value="MEQ2291514.1"/>
    <property type="molecule type" value="Genomic_DNA"/>
</dbReference>
<dbReference type="Proteomes" id="UP001469553">
    <property type="component" value="Unassembled WGS sequence"/>
</dbReference>
<reference evidence="2 3" key="1">
    <citation type="submission" date="2021-06" db="EMBL/GenBank/DDBJ databases">
        <authorList>
            <person name="Palmer J.M."/>
        </authorList>
    </citation>
    <scope>NUCLEOTIDE SEQUENCE [LARGE SCALE GENOMIC DNA]</scope>
    <source>
        <strain evidence="2 3">AS_MEX2019</strain>
        <tissue evidence="2">Muscle</tissue>
    </source>
</reference>
<sequence>MPHSCTYLPHPGGGKEKQHSHSKTNLHTALWPDTLSLKIALGVILISDSPTATCFLTYTDIWSILLRTCIVSEWSPSPIASDHLASSRTIVQPQLNSGAPS</sequence>
<organism evidence="2 3">
    <name type="scientific">Ameca splendens</name>
    <dbReference type="NCBI Taxonomy" id="208324"/>
    <lineage>
        <taxon>Eukaryota</taxon>
        <taxon>Metazoa</taxon>
        <taxon>Chordata</taxon>
        <taxon>Craniata</taxon>
        <taxon>Vertebrata</taxon>
        <taxon>Euteleostomi</taxon>
        <taxon>Actinopterygii</taxon>
        <taxon>Neopterygii</taxon>
        <taxon>Teleostei</taxon>
        <taxon>Neoteleostei</taxon>
        <taxon>Acanthomorphata</taxon>
        <taxon>Ovalentaria</taxon>
        <taxon>Atherinomorphae</taxon>
        <taxon>Cyprinodontiformes</taxon>
        <taxon>Goodeidae</taxon>
        <taxon>Ameca</taxon>
    </lineage>
</organism>
<keyword evidence="3" id="KW-1185">Reference proteome</keyword>